<gene>
    <name evidence="1" type="ORF">HPB50_000521</name>
</gene>
<evidence type="ECO:0000313" key="2">
    <source>
        <dbReference type="Proteomes" id="UP000821845"/>
    </source>
</evidence>
<organism evidence="1 2">
    <name type="scientific">Hyalomma asiaticum</name>
    <name type="common">Tick</name>
    <dbReference type="NCBI Taxonomy" id="266040"/>
    <lineage>
        <taxon>Eukaryota</taxon>
        <taxon>Metazoa</taxon>
        <taxon>Ecdysozoa</taxon>
        <taxon>Arthropoda</taxon>
        <taxon>Chelicerata</taxon>
        <taxon>Arachnida</taxon>
        <taxon>Acari</taxon>
        <taxon>Parasitiformes</taxon>
        <taxon>Ixodida</taxon>
        <taxon>Ixodoidea</taxon>
        <taxon>Ixodidae</taxon>
        <taxon>Hyalomminae</taxon>
        <taxon>Hyalomma</taxon>
    </lineage>
</organism>
<reference evidence="1" key="1">
    <citation type="submission" date="2020-05" db="EMBL/GenBank/DDBJ databases">
        <title>Large-scale comparative analyses of tick genomes elucidate their genetic diversity and vector capacities.</title>
        <authorList>
            <person name="Jia N."/>
            <person name="Wang J."/>
            <person name="Shi W."/>
            <person name="Du L."/>
            <person name="Sun Y."/>
            <person name="Zhan W."/>
            <person name="Jiang J."/>
            <person name="Wang Q."/>
            <person name="Zhang B."/>
            <person name="Ji P."/>
            <person name="Sakyi L.B."/>
            <person name="Cui X."/>
            <person name="Yuan T."/>
            <person name="Jiang B."/>
            <person name="Yang W."/>
            <person name="Lam T.T.-Y."/>
            <person name="Chang Q."/>
            <person name="Ding S."/>
            <person name="Wang X."/>
            <person name="Zhu J."/>
            <person name="Ruan X."/>
            <person name="Zhao L."/>
            <person name="Wei J."/>
            <person name="Que T."/>
            <person name="Du C."/>
            <person name="Cheng J."/>
            <person name="Dai P."/>
            <person name="Han X."/>
            <person name="Huang E."/>
            <person name="Gao Y."/>
            <person name="Liu J."/>
            <person name="Shao H."/>
            <person name="Ye R."/>
            <person name="Li L."/>
            <person name="Wei W."/>
            <person name="Wang X."/>
            <person name="Wang C."/>
            <person name="Yang T."/>
            <person name="Huo Q."/>
            <person name="Li W."/>
            <person name="Guo W."/>
            <person name="Chen H."/>
            <person name="Zhou L."/>
            <person name="Ni X."/>
            <person name="Tian J."/>
            <person name="Zhou Y."/>
            <person name="Sheng Y."/>
            <person name="Liu T."/>
            <person name="Pan Y."/>
            <person name="Xia L."/>
            <person name="Li J."/>
            <person name="Zhao F."/>
            <person name="Cao W."/>
        </authorList>
    </citation>
    <scope>NUCLEOTIDE SEQUENCE</scope>
    <source>
        <strain evidence="1">Hyas-2018</strain>
    </source>
</reference>
<name>A0ACB7T0W1_HYAAI</name>
<sequence length="867" mass="96494">MHSDLGFWSGGPEWTWRFLVESAGRTVTGVGKESLTRTLSIHTRTQEPRKPVVIPLSKMATVGDSLSPQLWSSALQMAFQLQPPVAVDRDALHVSNMQLLEAMELLFAEHDDRDMLVEVEWSIAQLFGPLMLSRMVHVIKNDRYTSGFLEQLCGQHVETVFGYALAQHDKELRSAEERERLYQMLGDIKEAAVQKAGGAAWIESAKLRAAIASHVNSTTTVVWGESRGGSSAANRDSVGDQEDHEWLIFWTFYANVPIDGSLYFERWHSALRYALEWQSPLKHVLLQRLRRLCSENLVQYDPAANAVVLSSASLSPPFFYGRAQNSVLYGGLGYLYARALASAVDYAPPLWSSRSAPPVRSGLVLRRFRRNARFLAELGTLNGSHIRKPKATAHVTTEAVLNGLLPARRANVEDGTPWSTTPALSSTTLLKRTSRVGTAKPVTPFRPQLSAAVAGDAETIASTTKLASRNRTRADVCKSPVPPAAWTSLRRIRRGAGLYATSRPSAQFLTVSSRRDARTPIFGDAHAIPEHSGQLSGPNARNAASASVPAFSLASTLQRYGPCSGSKASFLDAAALDIAHDAFAKLLNRGEDVRLTDLPEFTTEQLFFLTACHTRCERVLRPERSVCNDAAVSGGAFAAAFSCATGTFMNPADRCPSRLRVKRPVANKDDLRRRARERIERRRIRSTTLKNEDRETEEEEPSNHRPPSPNRPPGSLPKRRRIEAPELDFLGAKRQAALLRVLQVDRDVRRRLRAARSADGLNVAQHIFWYRRGHLAQRPSPFHSRRSLAHRKTSNTVIVDGAQDVYPAAAPYDRRHICRFHLDRPASPETPPRWGWILFMVLLHPWRPGMTTWVVPLEGLFLDQASA</sequence>
<evidence type="ECO:0000313" key="1">
    <source>
        <dbReference type="EMBL" id="KAH6940500.1"/>
    </source>
</evidence>
<keyword evidence="2" id="KW-1185">Reference proteome</keyword>
<dbReference type="Proteomes" id="UP000821845">
    <property type="component" value="Chromosome 11"/>
</dbReference>
<accession>A0ACB7T0W1</accession>
<comment type="caution">
    <text evidence="1">The sequence shown here is derived from an EMBL/GenBank/DDBJ whole genome shotgun (WGS) entry which is preliminary data.</text>
</comment>
<proteinExistence type="predicted"/>
<protein>
    <submittedName>
        <fullName evidence="1">Uncharacterized protein</fullName>
    </submittedName>
</protein>
<dbReference type="EMBL" id="CM023491">
    <property type="protein sequence ID" value="KAH6940500.1"/>
    <property type="molecule type" value="Genomic_DNA"/>
</dbReference>